<keyword evidence="1" id="KW-1133">Transmembrane helix</keyword>
<keyword evidence="3" id="KW-1185">Reference proteome</keyword>
<evidence type="ECO:0000313" key="3">
    <source>
        <dbReference type="Proteomes" id="UP001154329"/>
    </source>
</evidence>
<reference evidence="2" key="1">
    <citation type="submission" date="2022-02" db="EMBL/GenBank/DDBJ databases">
        <authorList>
            <person name="King R."/>
        </authorList>
    </citation>
    <scope>NUCLEOTIDE SEQUENCE</scope>
</reference>
<keyword evidence="1" id="KW-0812">Transmembrane</keyword>
<gene>
    <name evidence="2" type="ORF">APHIGO_LOCUS11585</name>
</gene>
<evidence type="ECO:0000256" key="1">
    <source>
        <dbReference type="SAM" id="Phobius"/>
    </source>
</evidence>
<protein>
    <submittedName>
        <fullName evidence="2">Uncharacterized protein</fullName>
    </submittedName>
</protein>
<reference evidence="2" key="2">
    <citation type="submission" date="2022-10" db="EMBL/GenBank/DDBJ databases">
        <authorList>
            <consortium name="ENA_rothamsted_submissions"/>
            <consortium name="culmorum"/>
            <person name="King R."/>
        </authorList>
    </citation>
    <scope>NUCLEOTIDE SEQUENCE</scope>
</reference>
<feature type="transmembrane region" description="Helical" evidence="1">
    <location>
        <begin position="139"/>
        <end position="157"/>
    </location>
</feature>
<name>A0A9P0JFJ8_APHGO</name>
<keyword evidence="1" id="KW-0472">Membrane</keyword>
<dbReference type="EMBL" id="OU899037">
    <property type="protein sequence ID" value="CAH1738192.1"/>
    <property type="molecule type" value="Genomic_DNA"/>
</dbReference>
<feature type="transmembrane region" description="Helical" evidence="1">
    <location>
        <begin position="33"/>
        <end position="54"/>
    </location>
</feature>
<feature type="transmembrane region" description="Helical" evidence="1">
    <location>
        <begin position="164"/>
        <end position="182"/>
    </location>
</feature>
<evidence type="ECO:0000313" key="2">
    <source>
        <dbReference type="EMBL" id="CAH1738192.1"/>
    </source>
</evidence>
<dbReference type="AlphaFoldDB" id="A0A9P0JFJ8"/>
<accession>A0A9P0JFJ8</accession>
<sequence>MTKSDHKKKTEKTITVRQRDASLVPIVWQVSHMAGYALTAVISATCSIVFYLAVAKSTYRCYPYNEVLVVQEFSRERNQTLLKDEQIWYRNMNCYDPFIFSLTVSIGSIVWMSLFLVFGRGGSLLSEESEHTKYFSDMVGQWQVVFFASCFNFWFCLQSIKTVLHFTNGYHLFVATLSYVAMDDYFRHQFEKFEKLYYTKTIILLWCQSALCTFNFLLAVYRCAMGVDFEVHILEDDDDDDDEEDDLMIAGPSNQTKTDASHPVILYGHIKLDYVSSQHGNIARNLKPEE</sequence>
<dbReference type="Proteomes" id="UP001154329">
    <property type="component" value="Chromosome 4"/>
</dbReference>
<feature type="transmembrane region" description="Helical" evidence="1">
    <location>
        <begin position="202"/>
        <end position="221"/>
    </location>
</feature>
<organism evidence="2 3">
    <name type="scientific">Aphis gossypii</name>
    <name type="common">Cotton aphid</name>
    <dbReference type="NCBI Taxonomy" id="80765"/>
    <lineage>
        <taxon>Eukaryota</taxon>
        <taxon>Metazoa</taxon>
        <taxon>Ecdysozoa</taxon>
        <taxon>Arthropoda</taxon>
        <taxon>Hexapoda</taxon>
        <taxon>Insecta</taxon>
        <taxon>Pterygota</taxon>
        <taxon>Neoptera</taxon>
        <taxon>Paraneoptera</taxon>
        <taxon>Hemiptera</taxon>
        <taxon>Sternorrhyncha</taxon>
        <taxon>Aphidomorpha</taxon>
        <taxon>Aphidoidea</taxon>
        <taxon>Aphididae</taxon>
        <taxon>Aphidini</taxon>
        <taxon>Aphis</taxon>
        <taxon>Aphis</taxon>
    </lineage>
</organism>
<proteinExistence type="predicted"/>
<feature type="transmembrane region" description="Helical" evidence="1">
    <location>
        <begin position="98"/>
        <end position="119"/>
    </location>
</feature>